<sequence length="189" mass="22492">MDSSVDELFTLLKQQSKKEVEQVPEEQSDELRLDDPVDRDAQEKFEEIDKNLRSLPKLRNEFDSLAHKKDKAQPTKLRSEDDQYKDWFLLPKPDKAARDRAQRDLLLLKHRSALDPKRHYKKDRWQVPERFALGTVIEGSSSASTRKHSGSTMLDTLLSDQDTQHYFKRKYSQIQQQRSNRRRTVRKRR</sequence>
<evidence type="ECO:0000256" key="1">
    <source>
        <dbReference type="ARBA" id="ARBA00004604"/>
    </source>
</evidence>
<dbReference type="Pfam" id="PF08698">
    <property type="entry name" value="Fcf2"/>
    <property type="match status" value="1"/>
</dbReference>
<dbReference type="Proteomes" id="UP000005627">
    <property type="component" value="Chromosome 3"/>
</dbReference>
<dbReference type="KEGG" id="tdl:TDEL_0C00800"/>
<accession>G8ZR27</accession>
<evidence type="ECO:0000313" key="5">
    <source>
        <dbReference type="EMBL" id="CCE90969.1"/>
    </source>
</evidence>
<evidence type="ECO:0000313" key="6">
    <source>
        <dbReference type="Proteomes" id="UP000005627"/>
    </source>
</evidence>
<feature type="domain" description="Fcf2 pre-rRNA processing C-terminal" evidence="4">
    <location>
        <begin position="81"/>
        <end position="170"/>
    </location>
</feature>
<gene>
    <name evidence="5" type="primary">TDEL0C00800</name>
    <name evidence="5" type="ORF">TDEL_0C00800</name>
</gene>
<keyword evidence="6" id="KW-1185">Reference proteome</keyword>
<organism evidence="5 6">
    <name type="scientific">Torulaspora delbrueckii</name>
    <name type="common">Yeast</name>
    <name type="synonym">Candida colliculosa</name>
    <dbReference type="NCBI Taxonomy" id="4950"/>
    <lineage>
        <taxon>Eukaryota</taxon>
        <taxon>Fungi</taxon>
        <taxon>Dikarya</taxon>
        <taxon>Ascomycota</taxon>
        <taxon>Saccharomycotina</taxon>
        <taxon>Saccharomycetes</taxon>
        <taxon>Saccharomycetales</taxon>
        <taxon>Saccharomycetaceae</taxon>
        <taxon>Torulaspora</taxon>
    </lineage>
</organism>
<dbReference type="RefSeq" id="XP_003680180.1">
    <property type="nucleotide sequence ID" value="XM_003680132.1"/>
</dbReference>
<keyword evidence="2" id="KW-0539">Nucleus</keyword>
<evidence type="ECO:0000256" key="3">
    <source>
        <dbReference type="SAM" id="MobiDB-lite"/>
    </source>
</evidence>
<dbReference type="HOGENOM" id="CLU_075129_2_0_1"/>
<dbReference type="GO" id="GO:0005730">
    <property type="term" value="C:nucleolus"/>
    <property type="evidence" value="ECO:0007669"/>
    <property type="project" value="UniProtKB-SubCell"/>
</dbReference>
<dbReference type="eggNOG" id="KOG3100">
    <property type="taxonomic scope" value="Eukaryota"/>
</dbReference>
<dbReference type="GO" id="GO:0000447">
    <property type="term" value="P:endonucleolytic cleavage in ITS1 to separate SSU-rRNA from 5.8S rRNA and LSU-rRNA from tricistronic rRNA transcript (SSU-rRNA, 5.8S rRNA, LSU-rRNA)"/>
    <property type="evidence" value="ECO:0007669"/>
    <property type="project" value="EnsemblFungi"/>
</dbReference>
<dbReference type="FunCoup" id="G8ZR27">
    <property type="interactions" value="409"/>
</dbReference>
<evidence type="ECO:0000256" key="2">
    <source>
        <dbReference type="ARBA" id="ARBA00023242"/>
    </source>
</evidence>
<dbReference type="InterPro" id="IPR039883">
    <property type="entry name" value="Fcf2/DNTTIP2"/>
</dbReference>
<dbReference type="OrthoDB" id="427886at2759"/>
<feature type="compositionally biased region" description="Basic and acidic residues" evidence="3">
    <location>
        <begin position="29"/>
        <end position="38"/>
    </location>
</feature>
<dbReference type="PANTHER" id="PTHR21686:SF12">
    <property type="entry name" value="DEOXYNUCLEOTIDYLTRANSFERASE TERMINAL-INTERACTING PROTEIN 2"/>
    <property type="match status" value="1"/>
</dbReference>
<comment type="subcellular location">
    <subcellularLocation>
        <location evidence="1">Nucleus</location>
        <location evidence="1">Nucleolus</location>
    </subcellularLocation>
</comment>
<feature type="compositionally biased region" description="Basic residues" evidence="3">
    <location>
        <begin position="179"/>
        <end position="189"/>
    </location>
</feature>
<proteinExistence type="predicted"/>
<dbReference type="STRING" id="1076872.G8ZR27"/>
<dbReference type="EMBL" id="HE616744">
    <property type="protein sequence ID" value="CCE90969.1"/>
    <property type="molecule type" value="Genomic_DNA"/>
</dbReference>
<feature type="region of interest" description="Disordered" evidence="3">
    <location>
        <begin position="168"/>
        <end position="189"/>
    </location>
</feature>
<name>G8ZR27_TORDE</name>
<dbReference type="InParanoid" id="G8ZR27"/>
<protein>
    <recommendedName>
        <fullName evidence="4">Fcf2 pre-rRNA processing C-terminal domain-containing protein</fullName>
    </recommendedName>
</protein>
<evidence type="ECO:0000259" key="4">
    <source>
        <dbReference type="Pfam" id="PF08698"/>
    </source>
</evidence>
<dbReference type="InterPro" id="IPR014810">
    <property type="entry name" value="Fcf2_C"/>
</dbReference>
<feature type="region of interest" description="Disordered" evidence="3">
    <location>
        <begin position="16"/>
        <end position="38"/>
    </location>
</feature>
<dbReference type="GO" id="GO:0000480">
    <property type="term" value="P:endonucleolytic cleavage in 5'-ETS of tricistronic rRNA transcript (SSU-rRNA, 5.8S rRNA, LSU-rRNA)"/>
    <property type="evidence" value="ECO:0007669"/>
    <property type="project" value="EnsemblFungi"/>
</dbReference>
<dbReference type="GO" id="GO:0003723">
    <property type="term" value="F:RNA binding"/>
    <property type="evidence" value="ECO:0007669"/>
    <property type="project" value="TreeGrafter"/>
</dbReference>
<reference evidence="5 6" key="1">
    <citation type="journal article" date="2011" name="Proc. Natl. Acad. Sci. U.S.A.">
        <title>Evolutionary erosion of yeast sex chromosomes by mating-type switching accidents.</title>
        <authorList>
            <person name="Gordon J.L."/>
            <person name="Armisen D."/>
            <person name="Proux-Wera E."/>
            <person name="Oheigeartaigh S.S."/>
            <person name="Byrne K.P."/>
            <person name="Wolfe K.H."/>
        </authorList>
    </citation>
    <scope>NUCLEOTIDE SEQUENCE [LARGE SCALE GENOMIC DNA]</scope>
    <source>
        <strain evidence="6">ATCC 10662 / CBS 1146 / NBRC 0425 / NCYC 2629 / NRRL Y-866</strain>
    </source>
</reference>
<dbReference type="PANTHER" id="PTHR21686">
    <property type="entry name" value="DEOXYNUCLEOTIDYLTRANSFERASE TERMINAL-INTERACTING PROTEIN 2"/>
    <property type="match status" value="1"/>
</dbReference>
<dbReference type="GeneID" id="11500304"/>
<dbReference type="GO" id="GO:0000472">
    <property type="term" value="P:endonucleolytic cleavage to generate mature 5'-end of SSU-rRNA from (SSU-rRNA, 5.8S rRNA, LSU-rRNA)"/>
    <property type="evidence" value="ECO:0007669"/>
    <property type="project" value="EnsemblFungi"/>
</dbReference>
<dbReference type="AlphaFoldDB" id="G8ZR27"/>
<feature type="region of interest" description="Disordered" evidence="3">
    <location>
        <begin position="60"/>
        <end position="80"/>
    </location>
</feature>